<dbReference type="InterPro" id="IPR001466">
    <property type="entry name" value="Beta-lactam-related"/>
</dbReference>
<dbReference type="AlphaFoldDB" id="A0A370IC30"/>
<dbReference type="Gene3D" id="3.40.710.10">
    <property type="entry name" value="DD-peptidase/beta-lactamase superfamily"/>
    <property type="match status" value="2"/>
</dbReference>
<dbReference type="RefSeq" id="WP_067993065.1">
    <property type="nucleotide sequence ID" value="NZ_QQBC01000002.1"/>
</dbReference>
<protein>
    <submittedName>
        <fullName evidence="2">Beta-lactamase</fullName>
    </submittedName>
</protein>
<dbReference type="PANTHER" id="PTHR46825">
    <property type="entry name" value="D-ALANYL-D-ALANINE-CARBOXYPEPTIDASE/ENDOPEPTIDASE AMPH"/>
    <property type="match status" value="1"/>
</dbReference>
<sequence length="132" mass="15283">MTTETSAGIPELTHVLEGELERFAVPGMAVGVVRDGHVVLARGFGLSDVGDGLLEWDRPVREYLPRLRLHDPIATELITARDLRCHRSGLPRHDFAWYANPELSRREMVEQRLRHLEPNRTFREVWQYNNLM</sequence>
<keyword evidence="3" id="KW-1185">Reference proteome</keyword>
<dbReference type="InterPro" id="IPR012338">
    <property type="entry name" value="Beta-lactam/transpept-like"/>
</dbReference>
<dbReference type="SUPFAM" id="SSF56601">
    <property type="entry name" value="beta-lactamase/transpeptidase-like"/>
    <property type="match status" value="1"/>
</dbReference>
<gene>
    <name evidence="2" type="ORF">DFR76_102654</name>
</gene>
<comment type="caution">
    <text evidence="2">The sequence shown here is derived from an EMBL/GenBank/DDBJ whole genome shotgun (WGS) entry which is preliminary data.</text>
</comment>
<evidence type="ECO:0000313" key="2">
    <source>
        <dbReference type="EMBL" id="RDI68253.1"/>
    </source>
</evidence>
<dbReference type="Proteomes" id="UP000254869">
    <property type="component" value="Unassembled WGS sequence"/>
</dbReference>
<dbReference type="Pfam" id="PF00144">
    <property type="entry name" value="Beta-lactamase"/>
    <property type="match status" value="1"/>
</dbReference>
<organism evidence="2 3">
    <name type="scientific">Nocardia pseudobrasiliensis</name>
    <dbReference type="NCBI Taxonomy" id="45979"/>
    <lineage>
        <taxon>Bacteria</taxon>
        <taxon>Bacillati</taxon>
        <taxon>Actinomycetota</taxon>
        <taxon>Actinomycetes</taxon>
        <taxon>Mycobacteriales</taxon>
        <taxon>Nocardiaceae</taxon>
        <taxon>Nocardia</taxon>
    </lineage>
</organism>
<reference evidence="2 3" key="1">
    <citation type="submission" date="2018-07" db="EMBL/GenBank/DDBJ databases">
        <title>Genomic Encyclopedia of Type Strains, Phase IV (KMG-IV): sequencing the most valuable type-strain genomes for metagenomic binning, comparative biology and taxonomic classification.</title>
        <authorList>
            <person name="Goeker M."/>
        </authorList>
    </citation>
    <scope>NUCLEOTIDE SEQUENCE [LARGE SCALE GENOMIC DNA]</scope>
    <source>
        <strain evidence="2 3">DSM 44290</strain>
    </source>
</reference>
<evidence type="ECO:0000313" key="3">
    <source>
        <dbReference type="Proteomes" id="UP000254869"/>
    </source>
</evidence>
<feature type="domain" description="Beta-lactamase-related" evidence="1">
    <location>
        <begin position="48"/>
        <end position="131"/>
    </location>
</feature>
<proteinExistence type="predicted"/>
<dbReference type="STRING" id="1210086.GCA_001613105_01230"/>
<name>A0A370IC30_9NOCA</name>
<evidence type="ECO:0000259" key="1">
    <source>
        <dbReference type="Pfam" id="PF00144"/>
    </source>
</evidence>
<dbReference type="EMBL" id="QQBC01000002">
    <property type="protein sequence ID" value="RDI68253.1"/>
    <property type="molecule type" value="Genomic_DNA"/>
</dbReference>
<dbReference type="PANTHER" id="PTHR46825:SF15">
    <property type="entry name" value="BETA-LACTAMASE-RELATED DOMAIN-CONTAINING PROTEIN"/>
    <property type="match status" value="1"/>
</dbReference>
<accession>A0A370IC30</accession>
<dbReference type="InterPro" id="IPR050491">
    <property type="entry name" value="AmpC-like"/>
</dbReference>